<protein>
    <submittedName>
        <fullName evidence="6">TetR family transcriptional regulator</fullName>
    </submittedName>
</protein>
<dbReference type="InterPro" id="IPR009057">
    <property type="entry name" value="Homeodomain-like_sf"/>
</dbReference>
<dbReference type="InterPro" id="IPR001647">
    <property type="entry name" value="HTH_TetR"/>
</dbReference>
<dbReference type="SUPFAM" id="SSF46689">
    <property type="entry name" value="Homeodomain-like"/>
    <property type="match status" value="1"/>
</dbReference>
<dbReference type="PANTHER" id="PTHR47506">
    <property type="entry name" value="TRANSCRIPTIONAL REGULATORY PROTEIN"/>
    <property type="match status" value="1"/>
</dbReference>
<dbReference type="SUPFAM" id="SSF48498">
    <property type="entry name" value="Tetracyclin repressor-like, C-terminal domain"/>
    <property type="match status" value="1"/>
</dbReference>
<name>A0A317PWP3_9ENTR</name>
<dbReference type="GO" id="GO:0003677">
    <property type="term" value="F:DNA binding"/>
    <property type="evidence" value="ECO:0007669"/>
    <property type="project" value="UniProtKB-UniRule"/>
</dbReference>
<gene>
    <name evidence="6" type="ORF">DES37_1084</name>
</gene>
<dbReference type="PANTHER" id="PTHR47506:SF1">
    <property type="entry name" value="HTH-TYPE TRANSCRIPTIONAL REGULATOR YJDC"/>
    <property type="match status" value="1"/>
</dbReference>
<dbReference type="AlphaFoldDB" id="A0A317PWP3"/>
<proteinExistence type="predicted"/>
<evidence type="ECO:0000256" key="4">
    <source>
        <dbReference type="PROSITE-ProRule" id="PRU00335"/>
    </source>
</evidence>
<dbReference type="Gene3D" id="1.10.10.60">
    <property type="entry name" value="Homeodomain-like"/>
    <property type="match status" value="1"/>
</dbReference>
<comment type="caution">
    <text evidence="6">The sequence shown here is derived from an EMBL/GenBank/DDBJ whole genome shotgun (WGS) entry which is preliminary data.</text>
</comment>
<dbReference type="PROSITE" id="PS01081">
    <property type="entry name" value="HTH_TETR_1"/>
    <property type="match status" value="1"/>
</dbReference>
<keyword evidence="2 4" id="KW-0238">DNA-binding</keyword>
<dbReference type="Pfam" id="PF00440">
    <property type="entry name" value="TetR_N"/>
    <property type="match status" value="1"/>
</dbReference>
<organism evidence="6 7">
    <name type="scientific">Mangrovibacter plantisponsor</name>
    <dbReference type="NCBI Taxonomy" id="451513"/>
    <lineage>
        <taxon>Bacteria</taxon>
        <taxon>Pseudomonadati</taxon>
        <taxon>Pseudomonadota</taxon>
        <taxon>Gammaproteobacteria</taxon>
        <taxon>Enterobacterales</taxon>
        <taxon>Enterobacteriaceae</taxon>
        <taxon>Mangrovibacter</taxon>
    </lineage>
</organism>
<dbReference type="PRINTS" id="PR00455">
    <property type="entry name" value="HTHTETR"/>
</dbReference>
<dbReference type="Proteomes" id="UP000246744">
    <property type="component" value="Unassembled WGS sequence"/>
</dbReference>
<evidence type="ECO:0000313" key="7">
    <source>
        <dbReference type="Proteomes" id="UP000246744"/>
    </source>
</evidence>
<dbReference type="Gene3D" id="1.10.357.10">
    <property type="entry name" value="Tetracycline Repressor, domain 2"/>
    <property type="match status" value="1"/>
</dbReference>
<dbReference type="PROSITE" id="PS50977">
    <property type="entry name" value="HTH_TETR_2"/>
    <property type="match status" value="1"/>
</dbReference>
<keyword evidence="1" id="KW-0805">Transcription regulation</keyword>
<accession>A0A317PWP3</accession>
<keyword evidence="3" id="KW-0804">Transcription</keyword>
<evidence type="ECO:0000256" key="1">
    <source>
        <dbReference type="ARBA" id="ARBA00023015"/>
    </source>
</evidence>
<sequence length="196" mass="21303">MFDRDVALTAAMRLFWRKGFSATSLTDLTSAMGISPPSLYAAFGSKEALYESALEHYTKHYKARSWERFNKVATLREAITHYLMDSPAIHGVAGNSEDPPGCMLALSSVGEEGNAVLGKIVRNARAQALQKLEERFEKGVSEGELLPEQAAGLARFFLAVQGGLSLQARDGASYEELVAIVQKAILVLDTHSGQLL</sequence>
<evidence type="ECO:0000313" key="6">
    <source>
        <dbReference type="EMBL" id="PWW07581.1"/>
    </source>
</evidence>
<keyword evidence="7" id="KW-1185">Reference proteome</keyword>
<feature type="DNA-binding region" description="H-T-H motif" evidence="4">
    <location>
        <begin position="24"/>
        <end position="43"/>
    </location>
</feature>
<evidence type="ECO:0000256" key="3">
    <source>
        <dbReference type="ARBA" id="ARBA00023163"/>
    </source>
</evidence>
<dbReference type="InterPro" id="IPR023772">
    <property type="entry name" value="DNA-bd_HTH_TetR-type_CS"/>
</dbReference>
<evidence type="ECO:0000259" key="5">
    <source>
        <dbReference type="PROSITE" id="PS50977"/>
    </source>
</evidence>
<dbReference type="InterPro" id="IPR036271">
    <property type="entry name" value="Tet_transcr_reg_TetR-rel_C_sf"/>
</dbReference>
<dbReference type="RefSeq" id="WP_245930085.1">
    <property type="nucleotide sequence ID" value="NZ_QGTS01000008.1"/>
</dbReference>
<reference evidence="6 7" key="1">
    <citation type="submission" date="2018-05" db="EMBL/GenBank/DDBJ databases">
        <title>Genomic Encyclopedia of Type Strains, Phase IV (KMG-IV): sequencing the most valuable type-strain genomes for metagenomic binning, comparative biology and taxonomic classification.</title>
        <authorList>
            <person name="Goeker M."/>
        </authorList>
    </citation>
    <scope>NUCLEOTIDE SEQUENCE [LARGE SCALE GENOMIC DNA]</scope>
    <source>
        <strain evidence="6 7">DSM 19579</strain>
    </source>
</reference>
<dbReference type="EMBL" id="QGTS01000008">
    <property type="protein sequence ID" value="PWW07581.1"/>
    <property type="molecule type" value="Genomic_DNA"/>
</dbReference>
<evidence type="ECO:0000256" key="2">
    <source>
        <dbReference type="ARBA" id="ARBA00023125"/>
    </source>
</evidence>
<feature type="domain" description="HTH tetR-type" evidence="5">
    <location>
        <begin position="1"/>
        <end position="61"/>
    </location>
</feature>